<name>A0A3S0QQW0_9BACI</name>
<dbReference type="OrthoDB" id="2595312at2"/>
<keyword evidence="2" id="KW-0808">Transferase</keyword>
<keyword evidence="3" id="KW-0547">Nucleotide-binding</keyword>
<dbReference type="AlphaFoldDB" id="A0A3S0QQW0"/>
<dbReference type="InterPro" id="IPR050267">
    <property type="entry name" value="Anti-sigma-factor_SerPK"/>
</dbReference>
<dbReference type="EMBL" id="RXNR01000065">
    <property type="protein sequence ID" value="RTQ89285.1"/>
    <property type="molecule type" value="Genomic_DNA"/>
</dbReference>
<dbReference type="InterPro" id="IPR036890">
    <property type="entry name" value="HATPase_C_sf"/>
</dbReference>
<evidence type="ECO:0000256" key="1">
    <source>
        <dbReference type="ARBA" id="ARBA00022527"/>
    </source>
</evidence>
<evidence type="ECO:0000259" key="6">
    <source>
        <dbReference type="Pfam" id="PF13581"/>
    </source>
</evidence>
<keyword evidence="5 7" id="KW-0067">ATP-binding</keyword>
<reference evidence="7 8" key="1">
    <citation type="submission" date="2018-12" db="EMBL/GenBank/DDBJ databases">
        <authorList>
            <person name="Yu L."/>
        </authorList>
    </citation>
    <scope>NUCLEOTIDE SEQUENCE [LARGE SCALE GENOMIC DNA]</scope>
    <source>
        <strain evidence="7 8">S5H2222</strain>
    </source>
</reference>
<feature type="domain" description="Histidine kinase/HSP90-like ATPase" evidence="6">
    <location>
        <begin position="187"/>
        <end position="301"/>
    </location>
</feature>
<keyword evidence="8" id="KW-1185">Reference proteome</keyword>
<evidence type="ECO:0000256" key="3">
    <source>
        <dbReference type="ARBA" id="ARBA00022741"/>
    </source>
</evidence>
<dbReference type="RefSeq" id="WP_126295689.1">
    <property type="nucleotide sequence ID" value="NZ_CP155468.1"/>
</dbReference>
<evidence type="ECO:0000313" key="8">
    <source>
        <dbReference type="Proteomes" id="UP000276349"/>
    </source>
</evidence>
<keyword evidence="4" id="KW-0418">Kinase</keyword>
<dbReference type="PANTHER" id="PTHR35526">
    <property type="entry name" value="ANTI-SIGMA-F FACTOR RSBW-RELATED"/>
    <property type="match status" value="1"/>
</dbReference>
<dbReference type="Proteomes" id="UP000276349">
    <property type="component" value="Unassembled WGS sequence"/>
</dbReference>
<keyword evidence="1" id="KW-0723">Serine/threonine-protein kinase</keyword>
<accession>A0A3S0QQW0</accession>
<dbReference type="PANTHER" id="PTHR35526:SF3">
    <property type="entry name" value="ANTI-SIGMA-F FACTOR RSBW"/>
    <property type="match status" value="1"/>
</dbReference>
<dbReference type="InterPro" id="IPR003594">
    <property type="entry name" value="HATPase_dom"/>
</dbReference>
<evidence type="ECO:0000256" key="2">
    <source>
        <dbReference type="ARBA" id="ARBA00022679"/>
    </source>
</evidence>
<dbReference type="SUPFAM" id="SSF55874">
    <property type="entry name" value="ATPase domain of HSP90 chaperone/DNA topoisomerase II/histidine kinase"/>
    <property type="match status" value="1"/>
</dbReference>
<dbReference type="GO" id="GO:0004674">
    <property type="term" value="F:protein serine/threonine kinase activity"/>
    <property type="evidence" value="ECO:0007669"/>
    <property type="project" value="UniProtKB-KW"/>
</dbReference>
<gene>
    <name evidence="7" type="ORF">EKG35_16700</name>
</gene>
<organism evidence="7 8">
    <name type="scientific">Lysinibacillus telephonicus</name>
    <dbReference type="NCBI Taxonomy" id="1714840"/>
    <lineage>
        <taxon>Bacteria</taxon>
        <taxon>Bacillati</taxon>
        <taxon>Bacillota</taxon>
        <taxon>Bacilli</taxon>
        <taxon>Bacillales</taxon>
        <taxon>Bacillaceae</taxon>
        <taxon>Lysinibacillus</taxon>
    </lineage>
</organism>
<evidence type="ECO:0000313" key="7">
    <source>
        <dbReference type="EMBL" id="RTQ89285.1"/>
    </source>
</evidence>
<evidence type="ECO:0000256" key="5">
    <source>
        <dbReference type="ARBA" id="ARBA00022840"/>
    </source>
</evidence>
<proteinExistence type="predicted"/>
<comment type="caution">
    <text evidence="7">The sequence shown here is derived from an EMBL/GenBank/DDBJ whole genome shotgun (WGS) entry which is preliminary data.</text>
</comment>
<dbReference type="Gene3D" id="3.30.565.10">
    <property type="entry name" value="Histidine kinase-like ATPase, C-terminal domain"/>
    <property type="match status" value="1"/>
</dbReference>
<dbReference type="Pfam" id="PF13581">
    <property type="entry name" value="HATPase_c_2"/>
    <property type="match status" value="1"/>
</dbReference>
<protein>
    <submittedName>
        <fullName evidence="7">ATP-binding protein</fullName>
    </submittedName>
</protein>
<evidence type="ECO:0000256" key="4">
    <source>
        <dbReference type="ARBA" id="ARBA00022777"/>
    </source>
</evidence>
<dbReference type="GO" id="GO:0005524">
    <property type="term" value="F:ATP binding"/>
    <property type="evidence" value="ECO:0007669"/>
    <property type="project" value="UniProtKB-KW"/>
</dbReference>
<sequence>MNPLLRRLLGGEEPKNVQQPQTLATIDSLQLHQRVSIVGWIANKLGQLVDVESCNSGRLIIEALNKELKNLNLDKQEDYLFYLADQLVSWIENGEDVYFNIQMLELEAKYHKSLLEIYEIVKTDESIYFNKKDLEGKEICAEEQIWRIYRDVMHAASQRKFLLIKEEELEVYKNGQVLCIEPVIEKQDIPKARNKAKDVLQCLGLSQSKISSYVLLISEGITNVLKHARDGRLILIQTKQSLNVIIEDKGTGFPLNILPYTVLTEGYSTKKSLGQGFTLMMKLANRVLLKTSKEGSTVVLVFENETGENDGFE</sequence>